<evidence type="ECO:0000313" key="1">
    <source>
        <dbReference type="EMBL" id="QZE15618.1"/>
    </source>
</evidence>
<keyword evidence="1" id="KW-0378">Hydrolase</keyword>
<accession>A0AC61NIQ8</accession>
<sequence length="301" mass="34396">MLKRTLFFSSAVSLRLQLSQLAIHFVEEDRPNQTIPLEDIGIIILEHRQIQLTHPLLSACMEHKITVVCCDAKHMPSGVMLPFRGHSEMQQRQRWQLQAKEPLRKQLWRQLVVQKIRNQAAVLEQVGRDGRPLLAMIESVQSGDKTNVEGHAAALYWREVFADFYPKFVRDRDLAMVNPILNYGYAVVRAAAARAVVSAGLLVSYGLFHKNKYNAYALADDLMEPFRPYMDRLCYDLILEHGEVEIEEVTLSMKQQIWQLMGSEVQIDGSHSVFQIAMQRSAVSLAHCFAGTQRKLNLPNL</sequence>
<organism evidence="1 2">
    <name type="scientific">Halosquirtibacter laminarini</name>
    <dbReference type="NCBI Taxonomy" id="3374600"/>
    <lineage>
        <taxon>Bacteria</taxon>
        <taxon>Pseudomonadati</taxon>
        <taxon>Bacteroidota</taxon>
        <taxon>Bacteroidia</taxon>
        <taxon>Marinilabiliales</taxon>
        <taxon>Prolixibacteraceae</taxon>
        <taxon>Halosquirtibacter</taxon>
    </lineage>
</organism>
<keyword evidence="1" id="KW-0255">Endonuclease</keyword>
<name>A0AC61NIQ8_9BACT</name>
<keyword evidence="2" id="KW-1185">Reference proteome</keyword>
<gene>
    <name evidence="1" type="primary">cas1</name>
    <name evidence="1" type="ORF">K4L44_07235</name>
</gene>
<keyword evidence="1" id="KW-0540">Nuclease</keyword>
<proteinExistence type="predicted"/>
<dbReference type="EMBL" id="CP081303">
    <property type="protein sequence ID" value="QZE15618.1"/>
    <property type="molecule type" value="Genomic_DNA"/>
</dbReference>
<evidence type="ECO:0000313" key="2">
    <source>
        <dbReference type="Proteomes" id="UP000826212"/>
    </source>
</evidence>
<reference evidence="1" key="1">
    <citation type="submission" date="2021-08" db="EMBL/GenBank/DDBJ databases">
        <title>Novel anaerobic bacterium isolated from sea squirt in East Sea, Republic of Korea.</title>
        <authorList>
            <person name="Nguyen T.H."/>
            <person name="Li Z."/>
            <person name="Lee Y.-J."/>
            <person name="Ko J."/>
            <person name="Kim S.-G."/>
        </authorList>
    </citation>
    <scope>NUCLEOTIDE SEQUENCE</scope>
    <source>
        <strain evidence="1">KCTC 25031</strain>
    </source>
</reference>
<protein>
    <submittedName>
        <fullName evidence="1">Type II CRISPR-associated endonuclease Cas1</fullName>
    </submittedName>
</protein>
<dbReference type="Proteomes" id="UP000826212">
    <property type="component" value="Chromosome"/>
</dbReference>